<dbReference type="EMBL" id="JBFNFH010000019">
    <property type="protein sequence ID" value="MFM1525458.1"/>
    <property type="molecule type" value="Genomic_DNA"/>
</dbReference>
<dbReference type="RefSeq" id="WP_408104846.1">
    <property type="nucleotide sequence ID" value="NZ_JBFNFH010000019.1"/>
</dbReference>
<feature type="transmembrane region" description="Helical" evidence="1">
    <location>
        <begin position="60"/>
        <end position="78"/>
    </location>
</feature>
<comment type="caution">
    <text evidence="3">The sequence shown here is derived from an EMBL/GenBank/DDBJ whole genome shotgun (WGS) entry which is preliminary data.</text>
</comment>
<feature type="domain" description="Prepilin type IV endopeptidase peptidase" evidence="2">
    <location>
        <begin position="43"/>
        <end position="143"/>
    </location>
</feature>
<proteinExistence type="predicted"/>
<protein>
    <submittedName>
        <fullName evidence="3">A24 family peptidase</fullName>
        <ecNumber evidence="3">3.4.23.-</ecNumber>
    </submittedName>
</protein>
<feature type="transmembrane region" description="Helical" evidence="1">
    <location>
        <begin position="154"/>
        <end position="172"/>
    </location>
</feature>
<feature type="transmembrane region" description="Helical" evidence="1">
    <location>
        <begin position="85"/>
        <end position="103"/>
    </location>
</feature>
<evidence type="ECO:0000256" key="1">
    <source>
        <dbReference type="SAM" id="Phobius"/>
    </source>
</evidence>
<keyword evidence="1" id="KW-0472">Membrane</keyword>
<dbReference type="InterPro" id="IPR000045">
    <property type="entry name" value="Prepilin_IV_endopep_pep"/>
</dbReference>
<evidence type="ECO:0000313" key="3">
    <source>
        <dbReference type="EMBL" id="MFM1525458.1"/>
    </source>
</evidence>
<sequence length="173" mass="20576">MIISLIYSFYMKREKYTNYKHIFLFLLFANFINYNIYDNVNYFIISILLILSFIDIKDKIVPNSLNLILLIFSIRYFNFNIQITLLDYFTIVFFILLIFYSGIKSQIGMGDVKLLMVIYLNKGYEFTGQLLFVVSILIFIFSIILYFKYKTSEITFPMVPFVTLSYILLMGVL</sequence>
<dbReference type="GO" id="GO:0016787">
    <property type="term" value="F:hydrolase activity"/>
    <property type="evidence" value="ECO:0007669"/>
    <property type="project" value="UniProtKB-KW"/>
</dbReference>
<dbReference type="Gene3D" id="1.20.120.1220">
    <property type="match status" value="1"/>
</dbReference>
<reference evidence="3 4" key="1">
    <citation type="journal article" date="2024" name="Front. Microbiol.">
        <title>Pangenomic and biochemical analyses of Helcococcus ovis reveal widespread tetracycline resistance and a novel bacterial species, Helcococcus bovis.</title>
        <authorList>
            <person name="Cunha F."/>
            <person name="Zhai Y."/>
            <person name="Casaro S."/>
            <person name="Jones K.L."/>
            <person name="Hernandez M."/>
            <person name="Bisinotto R.S."/>
            <person name="Kariyawasam S."/>
            <person name="Brown M.B."/>
            <person name="Phillips A."/>
            <person name="Jeong K.C."/>
            <person name="Galvao K.N."/>
        </authorList>
    </citation>
    <scope>NUCLEOTIDE SEQUENCE [LARGE SCALE GENOMIC DNA]</scope>
    <source>
        <strain evidence="3 4">KG197</strain>
    </source>
</reference>
<evidence type="ECO:0000313" key="4">
    <source>
        <dbReference type="Proteomes" id="UP001629536"/>
    </source>
</evidence>
<dbReference type="Proteomes" id="UP001629536">
    <property type="component" value="Unassembled WGS sequence"/>
</dbReference>
<accession>A0ABW9F972</accession>
<dbReference type="EC" id="3.4.23.-" evidence="3"/>
<keyword evidence="1" id="KW-0812">Transmembrane</keyword>
<feature type="transmembrane region" description="Helical" evidence="1">
    <location>
        <begin position="21"/>
        <end position="54"/>
    </location>
</feature>
<keyword evidence="3" id="KW-0378">Hydrolase</keyword>
<gene>
    <name evidence="3" type="ORF">ABGF40_07205</name>
</gene>
<dbReference type="Pfam" id="PF01478">
    <property type="entry name" value="Peptidase_A24"/>
    <property type="match status" value="1"/>
</dbReference>
<keyword evidence="4" id="KW-1185">Reference proteome</keyword>
<keyword evidence="1" id="KW-1133">Transmembrane helix</keyword>
<name>A0ABW9F972_9FIRM</name>
<evidence type="ECO:0000259" key="2">
    <source>
        <dbReference type="Pfam" id="PF01478"/>
    </source>
</evidence>
<feature type="transmembrane region" description="Helical" evidence="1">
    <location>
        <begin position="123"/>
        <end position="147"/>
    </location>
</feature>
<organism evidence="3 4">
    <name type="scientific">Helcococcus bovis</name>
    <dbReference type="NCBI Taxonomy" id="3153252"/>
    <lineage>
        <taxon>Bacteria</taxon>
        <taxon>Bacillati</taxon>
        <taxon>Bacillota</taxon>
        <taxon>Tissierellia</taxon>
        <taxon>Tissierellales</taxon>
        <taxon>Peptoniphilaceae</taxon>
        <taxon>Helcococcus</taxon>
    </lineage>
</organism>